<organism evidence="3">
    <name type="scientific">Kofleria flava</name>
    <dbReference type="NCBI Taxonomy" id="694315"/>
    <lineage>
        <taxon>Bacteria</taxon>
        <taxon>Pseudomonadati</taxon>
        <taxon>Myxococcota</taxon>
        <taxon>Polyangia</taxon>
        <taxon>Haliangiales</taxon>
        <taxon>Kofleriaceae</taxon>
        <taxon>Kofleria</taxon>
    </lineage>
</organism>
<protein>
    <recommendedName>
        <fullName evidence="2">Methyltransferase type 11 domain-containing protein</fullName>
    </recommendedName>
</protein>
<dbReference type="GO" id="GO:0016126">
    <property type="term" value="P:sterol biosynthetic process"/>
    <property type="evidence" value="ECO:0007669"/>
    <property type="project" value="TreeGrafter"/>
</dbReference>
<dbReference type="CDD" id="cd02440">
    <property type="entry name" value="AdoMet_MTases"/>
    <property type="match status" value="1"/>
</dbReference>
<keyword evidence="1" id="KW-0808">Transferase</keyword>
<dbReference type="PANTHER" id="PTHR44068">
    <property type="entry name" value="ZGC:194242"/>
    <property type="match status" value="1"/>
</dbReference>
<dbReference type="InterPro" id="IPR029063">
    <property type="entry name" value="SAM-dependent_MTases_sf"/>
</dbReference>
<feature type="domain" description="Methyltransferase type 11" evidence="2">
    <location>
        <begin position="111"/>
        <end position="210"/>
    </location>
</feature>
<accession>A0A3S5GXM1</accession>
<dbReference type="Pfam" id="PF08241">
    <property type="entry name" value="Methyltransf_11"/>
    <property type="match status" value="1"/>
</dbReference>
<dbReference type="PANTHER" id="PTHR44068:SF1">
    <property type="entry name" value="HYPOTHETICAL LOC100005854"/>
    <property type="match status" value="1"/>
</dbReference>
<dbReference type="InterPro" id="IPR013216">
    <property type="entry name" value="Methyltransf_11"/>
</dbReference>
<evidence type="ECO:0000313" key="3">
    <source>
        <dbReference type="EMBL" id="AYM53865.1"/>
    </source>
</evidence>
<reference evidence="3" key="1">
    <citation type="journal article" date="2018" name="J. Ind. Microbiol. Biotechnol.">
        <title>Genome mining reveals uncommon alkylpyrones as type III PKS products from myxobacteria.</title>
        <authorList>
            <person name="Hug J.J."/>
            <person name="Panter F."/>
            <person name="Krug D."/>
            <person name="Muller R."/>
        </authorList>
    </citation>
    <scope>NUCLEOTIDE SEQUENCE</scope>
    <source>
        <strain evidence="3">MNa2518</strain>
    </source>
</reference>
<sequence length="276" mass="30814">MHDLQWKPHLEHPPLRARYPRKICEALVTDGASARAAPVTTVRGTTIYAAHRVRRMLAPMMKRMRDLVLDQLARPHGWLGPLTGRILDRANRRLNAQVIDMLAVRPGERILEIGFGGGGALALLSARHPQARVAGVEISTSMLAAARRQFRGALSDGAMEIQEASVERLPWPDQSFDGAYTINCIYFWPEPVVGLREIYRVLRPSGRLILGVRAQATLRRAGFVDKGFHTPSYDDVATWLGRAGFREMRMIEDPPRHMAAILAERPQPPAAEELPS</sequence>
<dbReference type="InterPro" id="IPR050447">
    <property type="entry name" value="Erg6_SMT_methyltransf"/>
</dbReference>
<evidence type="ECO:0000259" key="2">
    <source>
        <dbReference type="Pfam" id="PF08241"/>
    </source>
</evidence>
<dbReference type="EMBL" id="MH908912">
    <property type="protein sequence ID" value="AYM53865.1"/>
    <property type="molecule type" value="Genomic_DNA"/>
</dbReference>
<dbReference type="Gene3D" id="3.40.50.150">
    <property type="entry name" value="Vaccinia Virus protein VP39"/>
    <property type="match status" value="1"/>
</dbReference>
<evidence type="ECO:0000256" key="1">
    <source>
        <dbReference type="ARBA" id="ARBA00022679"/>
    </source>
</evidence>
<proteinExistence type="predicted"/>
<name>A0A3S5GXM1_9BACT</name>
<dbReference type="GO" id="GO:0003838">
    <property type="term" value="F:sterol 24-C-methyltransferase activity"/>
    <property type="evidence" value="ECO:0007669"/>
    <property type="project" value="TreeGrafter"/>
</dbReference>
<dbReference type="SUPFAM" id="SSF53335">
    <property type="entry name" value="S-adenosyl-L-methionine-dependent methyltransferases"/>
    <property type="match status" value="1"/>
</dbReference>
<dbReference type="AlphaFoldDB" id="A0A3S5GXM1"/>